<feature type="transmembrane region" description="Helical" evidence="11">
    <location>
        <begin position="1679"/>
        <end position="1698"/>
    </location>
</feature>
<dbReference type="CDD" id="cd03263">
    <property type="entry name" value="ABC_subfamily_A"/>
    <property type="match status" value="1"/>
</dbReference>
<dbReference type="InterPro" id="IPR027417">
    <property type="entry name" value="P-loop_NTPase"/>
</dbReference>
<dbReference type="InterPro" id="IPR003593">
    <property type="entry name" value="AAA+_ATPase"/>
</dbReference>
<evidence type="ECO:0000256" key="2">
    <source>
        <dbReference type="ARBA" id="ARBA00008869"/>
    </source>
</evidence>
<keyword evidence="3" id="KW-0813">Transport</keyword>
<feature type="region of interest" description="Disordered" evidence="10">
    <location>
        <begin position="1005"/>
        <end position="1026"/>
    </location>
</feature>
<evidence type="ECO:0000256" key="6">
    <source>
        <dbReference type="ARBA" id="ARBA00022741"/>
    </source>
</evidence>
<keyword evidence="9 11" id="KW-0472">Membrane</keyword>
<evidence type="ECO:0000313" key="14">
    <source>
        <dbReference type="Proteomes" id="UP000315496"/>
    </source>
</evidence>
<comment type="similarity">
    <text evidence="2">Belongs to the ABC transporter superfamily. ABCA family.</text>
</comment>
<evidence type="ECO:0000256" key="11">
    <source>
        <dbReference type="SAM" id="Phobius"/>
    </source>
</evidence>
<dbReference type="PANTHER" id="PTHR19229">
    <property type="entry name" value="ATP-BINDING CASSETTE TRANSPORTER SUBFAMILY A ABCA"/>
    <property type="match status" value="1"/>
</dbReference>
<feature type="compositionally biased region" description="Acidic residues" evidence="10">
    <location>
        <begin position="535"/>
        <end position="546"/>
    </location>
</feature>
<evidence type="ECO:0000313" key="13">
    <source>
        <dbReference type="EMBL" id="TNJ29464.1"/>
    </source>
</evidence>
<keyword evidence="4 11" id="KW-0812">Transmembrane</keyword>
<evidence type="ECO:0000256" key="4">
    <source>
        <dbReference type="ARBA" id="ARBA00022692"/>
    </source>
</evidence>
<evidence type="ECO:0000256" key="5">
    <source>
        <dbReference type="ARBA" id="ARBA00022737"/>
    </source>
</evidence>
<dbReference type="OrthoDB" id="10255969at2759"/>
<comment type="caution">
    <text evidence="13">The sequence shown here is derived from an EMBL/GenBank/DDBJ whole genome shotgun (WGS) entry which is preliminary data.</text>
</comment>
<dbReference type="SMART" id="SM00382">
    <property type="entry name" value="AAA"/>
    <property type="match status" value="1"/>
</dbReference>
<keyword evidence="6" id="KW-0547">Nucleotide-binding</keyword>
<dbReference type="Gene3D" id="3.40.50.300">
    <property type="entry name" value="P-loop containing nucleotide triphosphate hydrolases"/>
    <property type="match status" value="2"/>
</dbReference>
<feature type="transmembrane region" description="Helical" evidence="11">
    <location>
        <begin position="472"/>
        <end position="492"/>
    </location>
</feature>
<dbReference type="GO" id="GO:0005319">
    <property type="term" value="F:lipid transporter activity"/>
    <property type="evidence" value="ECO:0007669"/>
    <property type="project" value="TreeGrafter"/>
</dbReference>
<dbReference type="PANTHER" id="PTHR19229:SF36">
    <property type="entry name" value="ATP-BINDING CASSETTE SUB-FAMILY A MEMBER 2"/>
    <property type="match status" value="1"/>
</dbReference>
<dbReference type="GO" id="GO:0016887">
    <property type="term" value="F:ATP hydrolysis activity"/>
    <property type="evidence" value="ECO:0007669"/>
    <property type="project" value="InterPro"/>
</dbReference>
<feature type="transmembrane region" description="Helical" evidence="11">
    <location>
        <begin position="1710"/>
        <end position="1729"/>
    </location>
</feature>
<keyword evidence="7" id="KW-0067">ATP-binding</keyword>
<keyword evidence="14" id="KW-1185">Reference proteome</keyword>
<evidence type="ECO:0000256" key="1">
    <source>
        <dbReference type="ARBA" id="ARBA00004141"/>
    </source>
</evidence>
<feature type="domain" description="ABC transporter" evidence="12">
    <location>
        <begin position="609"/>
        <end position="887"/>
    </location>
</feature>
<reference evidence="13 14" key="1">
    <citation type="submission" date="2019-05" db="EMBL/GenBank/DDBJ databases">
        <title>The compact genome of Giardia muris reveals important steps in the evolution of intestinal protozoan parasites.</title>
        <authorList>
            <person name="Xu F."/>
            <person name="Jimenez-Gonzalez A."/>
            <person name="Einarsson E."/>
            <person name="Astvaldsson A."/>
            <person name="Peirasmaki D."/>
            <person name="Eckmann L."/>
            <person name="Andersson J.O."/>
            <person name="Svard S.G."/>
            <person name="Jerlstrom-Hultqvist J."/>
        </authorList>
    </citation>
    <scope>NUCLEOTIDE SEQUENCE [LARGE SCALE GENOMIC DNA]</scope>
    <source>
        <strain evidence="13 14">Roberts-Thomson</strain>
    </source>
</reference>
<comment type="subcellular location">
    <subcellularLocation>
        <location evidence="1">Membrane</location>
        <topology evidence="1">Multi-pass membrane protein</topology>
    </subcellularLocation>
</comment>
<gene>
    <name evidence="13" type="ORF">GMRT_10243</name>
</gene>
<feature type="transmembrane region" description="Helical" evidence="11">
    <location>
        <begin position="1083"/>
        <end position="1102"/>
    </location>
</feature>
<name>A0A4Z1SUE3_GIAMU</name>
<proteinExistence type="inferred from homology"/>
<dbReference type="PROSITE" id="PS00211">
    <property type="entry name" value="ABC_TRANSPORTER_1"/>
    <property type="match status" value="1"/>
</dbReference>
<dbReference type="InterPro" id="IPR017871">
    <property type="entry name" value="ABC_transporter-like_CS"/>
</dbReference>
<feature type="transmembrane region" description="Helical" evidence="11">
    <location>
        <begin position="1741"/>
        <end position="1762"/>
    </location>
</feature>
<feature type="transmembrane region" description="Helical" evidence="11">
    <location>
        <begin position="1652"/>
        <end position="1673"/>
    </location>
</feature>
<dbReference type="PROSITE" id="PS50893">
    <property type="entry name" value="ABC_TRANSPORTER_2"/>
    <property type="match status" value="1"/>
</dbReference>
<dbReference type="SUPFAM" id="SSF52540">
    <property type="entry name" value="P-loop containing nucleoside triphosphate hydrolases"/>
    <property type="match status" value="2"/>
</dbReference>
<accession>A0A4Z1SUE3</accession>
<evidence type="ECO:0000256" key="8">
    <source>
        <dbReference type="ARBA" id="ARBA00022989"/>
    </source>
</evidence>
<keyword evidence="5" id="KW-0677">Repeat</keyword>
<dbReference type="InterPro" id="IPR003439">
    <property type="entry name" value="ABC_transporter-like_ATP-bd"/>
</dbReference>
<feature type="transmembrane region" description="Helical" evidence="11">
    <location>
        <begin position="364"/>
        <end position="385"/>
    </location>
</feature>
<dbReference type="Pfam" id="PF00005">
    <property type="entry name" value="ABC_tran"/>
    <property type="match status" value="2"/>
</dbReference>
<evidence type="ECO:0000256" key="10">
    <source>
        <dbReference type="SAM" id="MobiDB-lite"/>
    </source>
</evidence>
<organism evidence="13 14">
    <name type="scientific">Giardia muris</name>
    <dbReference type="NCBI Taxonomy" id="5742"/>
    <lineage>
        <taxon>Eukaryota</taxon>
        <taxon>Metamonada</taxon>
        <taxon>Diplomonadida</taxon>
        <taxon>Hexamitidae</taxon>
        <taxon>Giardiinae</taxon>
        <taxon>Giardia</taxon>
    </lineage>
</organism>
<dbReference type="GO" id="GO:0140359">
    <property type="term" value="F:ABC-type transporter activity"/>
    <property type="evidence" value="ECO:0007669"/>
    <property type="project" value="InterPro"/>
</dbReference>
<feature type="transmembrane region" description="Helical" evidence="11">
    <location>
        <begin position="29"/>
        <end position="48"/>
    </location>
</feature>
<dbReference type="VEuPathDB" id="GiardiaDB:GMRT_10243"/>
<dbReference type="EMBL" id="VDLU01000001">
    <property type="protein sequence ID" value="TNJ29464.1"/>
    <property type="molecule type" value="Genomic_DNA"/>
</dbReference>
<feature type="transmembrane region" description="Helical" evidence="11">
    <location>
        <begin position="250"/>
        <end position="272"/>
    </location>
</feature>
<evidence type="ECO:0000259" key="12">
    <source>
        <dbReference type="PROSITE" id="PS50893"/>
    </source>
</evidence>
<evidence type="ECO:0000256" key="3">
    <source>
        <dbReference type="ARBA" id="ARBA00022448"/>
    </source>
</evidence>
<feature type="transmembrane region" description="Helical" evidence="11">
    <location>
        <begin position="1571"/>
        <end position="1592"/>
    </location>
</feature>
<feature type="transmembrane region" description="Helical" evidence="11">
    <location>
        <begin position="292"/>
        <end position="314"/>
    </location>
</feature>
<feature type="transmembrane region" description="Helical" evidence="11">
    <location>
        <begin position="397"/>
        <end position="418"/>
    </location>
</feature>
<dbReference type="Pfam" id="PF12698">
    <property type="entry name" value="ABC2_membrane_3"/>
    <property type="match status" value="1"/>
</dbReference>
<protein>
    <submittedName>
        <fullName evidence="13">ABC transporter family protein</fullName>
    </submittedName>
</protein>
<evidence type="ECO:0000256" key="7">
    <source>
        <dbReference type="ARBA" id="ARBA00022840"/>
    </source>
</evidence>
<dbReference type="InterPro" id="IPR026082">
    <property type="entry name" value="ABCA"/>
</dbReference>
<dbReference type="GO" id="GO:0016020">
    <property type="term" value="C:membrane"/>
    <property type="evidence" value="ECO:0007669"/>
    <property type="project" value="UniProtKB-SubCell"/>
</dbReference>
<feature type="region of interest" description="Disordered" evidence="10">
    <location>
        <begin position="535"/>
        <end position="561"/>
    </location>
</feature>
<dbReference type="Proteomes" id="UP000315496">
    <property type="component" value="Chromosome 1"/>
</dbReference>
<dbReference type="GO" id="GO:0005524">
    <property type="term" value="F:ATP binding"/>
    <property type="evidence" value="ECO:0007669"/>
    <property type="project" value="UniProtKB-KW"/>
</dbReference>
<sequence length="2039" mass="228356">MRVRLHRFYTSQFRALLFKHYTDMVQGNWIVMFLRLAVPLVLILILYFPPLIAGLKDSSADIMPLWDEGGMGLPHCLVLDSSDGPYGYGSIIPQSTARCKMLGVYPNNSFVNKIVERMAKNDKVSLDQFVMFDDATEADAYVSKNPGMLAALVGFEADFTNTTSIIKNLAIHIGYNFTLVKFPNFYAFYQEDTISLYSLKSQHTTIPLRIQHAVGRALLQELDGVNVDYNPRYGRVPAGNKDPPTMPDRFASLILPVVVLMVHFLLTLNSVVAEKDSGRFESLRLMGVNDCIYWCSQLAFHLLIYGLGLIPYLFGAYILPGGTSYYQWIDPVTVLLFFIIGGVLFTILGLFVGSLTTTVRTGMIFGFLILAFIFVSFQVILIFGAKRFFDPTFINQFGTAVLFTLVPFFPIIVFWLIVIDSISIDTVIDPHTQWLHLDASETKWSFGSLFTRKKITCFRGDSNCTVKIAPPILLFVSLSINAIIFFLLTWFASEGLPTCGSLRRKPWELFTREYWKTTGGSYLASDMLTDAVEAAEDGNDDEDTPLVDEAPRRSSSGCLRSRGECKHGRRSVTANIAQRVLLSLGVIDSDVETAVMDILTAPKLSNTALVANHIQKTFPQGKLCSRTHTRVVRGITLQIRTGQILGLLGHNGAGKSTFMGCLIGATRPDPPSDSLLGTAATLRNPPLGNAWIDGLSIRYQMNHIRRRIGVCPQFNTTLWPGLTPEQHLRFVCLLHNVPEFDIPTLTEKSLRRVALHEYRDKACKKFSGGMQRRLCIAVAMCGYPRLLLFDEATTGTDPETKRIVWSAIRDVSRTPQKVPLVEKYGRSLYVRRIERPAPGILLTSHDMAEVEYLADEVAIIASGSVIASGTTLRLKRRFGKGLQLTIVCTSTRAANIFAAMLPRWLRETFPSVTYTRSADKDAHQLGTAAISLLDQTGQTLVLAISQDAEQVISGLLAFAEQNKRIPGPDGILVEDILLDETSLEDVFLRLGRIYQAGVYSQLQRFTSQDNDQDDTSTSTLHGSEGSMFVEPEPQDQYVNQGYTEIKHFTPEMITEILHPKRVQPRVFVALFLKMIKQDMTAKVGLFSALLLPIILITVGWLLGNYLIPWIISIVNDITDTKRENMHILCGLCHLLSTIPGIGYIPQCTGFDSFGRGLPCEKASMYAGEPINQSIIWVGGGLYSNPDQSPLQTSDPLNLQLTTFSQGVQLPSQVIVFDTEKLFSTDDLSTPGLEFTNSMAGNNISTTVNVTIPTTNISINVTYEKNWLMDITGRPITVDLQEQVSTHMKTYYTSGKGAKALKSTPERPNFLDFMTLKPIAVPIYLDNNQTTEQYSLRPDFFYNDGLTSYGTLDYLAESFLKFQYTDGTNYPETLRSMQLSPTCQKQAFCWAVLNPSDQATVQIFLNYSLMAIPAVVLDLDRSLQLRSDNSLIFAPKIYSYAKPIPGRSPYDNMQAGVRWRKKEIYNRIQKLGVPKSVLDIIWEGEPVFGPPGAMHPTIFRNMDINDVTAISLHNEFHARLLEAVVRARLGIVPGASYTDYKNSVNIRFGIKPWDWTWDLAFDTGSDKIKEMVTILLVALACLSMFPIHIYPVVLDRQQGIRQMFTLNGVPGWLYWLTNFVYQLILALIAHYAVIFFGYFIFQITLFNKMDIWLLLLIFTTGAIGQLATAFLFSLCFPTTQLATLFGYVFIIIITVVLLLNGDFQTGVLHWWYFFTPVMSMAAIFGFMSWSTQTISTFFKSSFGWLIPGIWIESIIFLVLTIYLDYVIPRPSVGVPKPWYFPFICTCRKMRKPAFNHDNPDLIPLTGSAIHPASAYSSIDPDRIEDCDTMPLSGGHIQPPMNLELNDLPTYRGKPLPPPTTARDRAVRSNEIDPDVWAERRRMVAGLSNTTPLIVCNLEKFYRPSFIAVRDISFHIPPSTCFALLGSNGAGKSTSISIMTGLVRATRGTAIINGWDVRRDAQEVHRHIGLCPQHDAYVPTLTVRDHLLLFARLHGVSRADEAIVVSHIAAFVHLRDVLDRQARHLSGGMRRRLSLIIALIG</sequence>
<evidence type="ECO:0000256" key="9">
    <source>
        <dbReference type="ARBA" id="ARBA00023136"/>
    </source>
</evidence>
<feature type="transmembrane region" description="Helical" evidence="11">
    <location>
        <begin position="334"/>
        <end position="352"/>
    </location>
</feature>
<dbReference type="InterPro" id="IPR013525">
    <property type="entry name" value="ABC2_TM"/>
</dbReference>
<feature type="transmembrane region" description="Helical" evidence="11">
    <location>
        <begin position="1612"/>
        <end position="1640"/>
    </location>
</feature>
<keyword evidence="8 11" id="KW-1133">Transmembrane helix</keyword>